<keyword evidence="2" id="KW-0227">DNA damage</keyword>
<accession>A0A1J5RW52</accession>
<dbReference type="EMBL" id="MLJW01000096">
    <property type="protein sequence ID" value="OIR00361.1"/>
    <property type="molecule type" value="Genomic_DNA"/>
</dbReference>
<gene>
    <name evidence="11" type="primary">recG_6</name>
    <name evidence="11" type="ORF">GALL_176140</name>
</gene>
<evidence type="ECO:0000256" key="4">
    <source>
        <dbReference type="ARBA" id="ARBA00022806"/>
    </source>
</evidence>
<sequence>MRPEKLYPLFAPVASLPGLGPRLAPLVEKLAGPLVVDLLWHKPYAVVDRRFMPPAAQAPEGRVATFKVRVDQHLPPESGRRPYRVLCSDDSGPLHLVFFHAKADWLAKLLPVGEVRIVSGLVEHFNGVTQISHPDHVVPPAQLDEVMTVEPVYPLTAGVTGKTMTKAVRAAVARAPDLPEWQDEAYRTRQGWPGWRQALAELHGPEDEAGLSPLGPARQRLAYDELLANQLALALVRASLRQQAGRVLAGDGGLRGRITAALPYSLTGAQQRALAEIDADLAAPARMLRMLQGDVGAGKTVVALLAMTAAVEAGAQAALMAPTEILARQHLATLEALAAPAGLRLGLLTGRDKGKARQAVLAALAAGEIDILVGTHALFQEDVLYHDLGLAVIDEQHRFGVHQRLDLAAKGRAVDMLVMTATPIPRTLMLTAYGDMDVSRLDEKPPGRAPVDTRVLPLARLDEVIGGVGRAVSGGAKAYWVCPLVEESEKSDLAAAEDRHRDLSALMGPRVGLVHGRMKGAEKDAVMAAFAGDGLDLLVATTVIEVGVDVPAASVMVIEHAERFGLAQLHQLRGRIGRGRAKSTCLLLYGGPLSESGKARLNIMRDTEDGFLIAEEDLKLRGGGELLGTRQSGLPEFRLADLALHGELLATARDDARLILARDPELKEARGQALRTLLYLFQRDAVVKTLRSG</sequence>
<comment type="caution">
    <text evidence="11">The sequence shown here is derived from an EMBL/GenBank/DDBJ whole genome shotgun (WGS) entry which is preliminary data.</text>
</comment>
<dbReference type="InterPro" id="IPR011545">
    <property type="entry name" value="DEAD/DEAH_box_helicase_dom"/>
</dbReference>
<evidence type="ECO:0000259" key="10">
    <source>
        <dbReference type="PROSITE" id="PS51194"/>
    </source>
</evidence>
<evidence type="ECO:0000256" key="3">
    <source>
        <dbReference type="ARBA" id="ARBA00022801"/>
    </source>
</evidence>
<dbReference type="CDD" id="cd17992">
    <property type="entry name" value="DEXHc_RecG"/>
    <property type="match status" value="1"/>
</dbReference>
<evidence type="ECO:0000256" key="1">
    <source>
        <dbReference type="ARBA" id="ARBA00022741"/>
    </source>
</evidence>
<dbReference type="GO" id="GO:0006281">
    <property type="term" value="P:DNA repair"/>
    <property type="evidence" value="ECO:0007669"/>
    <property type="project" value="UniProtKB-KW"/>
</dbReference>
<dbReference type="Pfam" id="PF19833">
    <property type="entry name" value="RecG_dom3_C"/>
    <property type="match status" value="1"/>
</dbReference>
<dbReference type="InterPro" id="IPR012340">
    <property type="entry name" value="NA-bd_OB-fold"/>
</dbReference>
<dbReference type="GO" id="GO:0003678">
    <property type="term" value="F:DNA helicase activity"/>
    <property type="evidence" value="ECO:0007669"/>
    <property type="project" value="TreeGrafter"/>
</dbReference>
<name>A0A1J5RW52_9ZZZZ</name>
<protein>
    <recommendedName>
        <fullName evidence="8">Probable DNA 3'-5' helicase RecG</fullName>
    </recommendedName>
</protein>
<dbReference type="PANTHER" id="PTHR47964">
    <property type="entry name" value="ATP-DEPENDENT DNA HELICASE HOMOLOG RECG, CHLOROPLASTIC"/>
    <property type="match status" value="1"/>
</dbReference>
<evidence type="ECO:0000256" key="2">
    <source>
        <dbReference type="ARBA" id="ARBA00022763"/>
    </source>
</evidence>
<dbReference type="SUPFAM" id="SSF52540">
    <property type="entry name" value="P-loop containing nucleoside triphosphate hydrolases"/>
    <property type="match status" value="2"/>
</dbReference>
<keyword evidence="4 11" id="KW-0347">Helicase</keyword>
<reference evidence="11" key="1">
    <citation type="submission" date="2016-10" db="EMBL/GenBank/DDBJ databases">
        <title>Sequence of Gallionella enrichment culture.</title>
        <authorList>
            <person name="Poehlein A."/>
            <person name="Muehling M."/>
            <person name="Daniel R."/>
        </authorList>
    </citation>
    <scope>NUCLEOTIDE SEQUENCE</scope>
</reference>
<dbReference type="Gene3D" id="3.40.50.300">
    <property type="entry name" value="P-loop containing nucleotide triphosphate hydrolases"/>
    <property type="match status" value="2"/>
</dbReference>
<dbReference type="Pfam" id="PF00270">
    <property type="entry name" value="DEAD"/>
    <property type="match status" value="1"/>
</dbReference>
<evidence type="ECO:0000313" key="11">
    <source>
        <dbReference type="EMBL" id="OIR00361.1"/>
    </source>
</evidence>
<dbReference type="NCBIfam" id="NF008168">
    <property type="entry name" value="PRK10917.2-2"/>
    <property type="match status" value="1"/>
</dbReference>
<feature type="domain" description="Helicase ATP-binding" evidence="9">
    <location>
        <begin position="280"/>
        <end position="441"/>
    </location>
</feature>
<keyword evidence="5" id="KW-0067">ATP-binding</keyword>
<evidence type="ECO:0000256" key="5">
    <source>
        <dbReference type="ARBA" id="ARBA00022840"/>
    </source>
</evidence>
<dbReference type="PANTHER" id="PTHR47964:SF1">
    <property type="entry name" value="ATP-DEPENDENT DNA HELICASE HOMOLOG RECG, CHLOROPLASTIC"/>
    <property type="match status" value="1"/>
</dbReference>
<dbReference type="NCBIfam" id="NF008164">
    <property type="entry name" value="PRK10917.1-2"/>
    <property type="match status" value="1"/>
</dbReference>
<dbReference type="SUPFAM" id="SSF50249">
    <property type="entry name" value="Nucleic acid-binding proteins"/>
    <property type="match status" value="1"/>
</dbReference>
<dbReference type="GO" id="GO:0016787">
    <property type="term" value="F:hydrolase activity"/>
    <property type="evidence" value="ECO:0007669"/>
    <property type="project" value="UniProtKB-KW"/>
</dbReference>
<dbReference type="InterPro" id="IPR027417">
    <property type="entry name" value="P-loop_NTPase"/>
</dbReference>
<evidence type="ECO:0000256" key="7">
    <source>
        <dbReference type="ARBA" id="ARBA00023204"/>
    </source>
</evidence>
<dbReference type="Pfam" id="PF00271">
    <property type="entry name" value="Helicase_C"/>
    <property type="match status" value="1"/>
</dbReference>
<dbReference type="SMART" id="SM00490">
    <property type="entry name" value="HELICc"/>
    <property type="match status" value="1"/>
</dbReference>
<dbReference type="InterPro" id="IPR033454">
    <property type="entry name" value="RecG_wedge"/>
</dbReference>
<dbReference type="PROSITE" id="PS51194">
    <property type="entry name" value="HELICASE_CTER"/>
    <property type="match status" value="1"/>
</dbReference>
<dbReference type="PROSITE" id="PS51192">
    <property type="entry name" value="HELICASE_ATP_BIND_1"/>
    <property type="match status" value="1"/>
</dbReference>
<feature type="domain" description="Helicase C-terminal" evidence="10">
    <location>
        <begin position="460"/>
        <end position="619"/>
    </location>
</feature>
<evidence type="ECO:0000256" key="8">
    <source>
        <dbReference type="ARBA" id="ARBA00049819"/>
    </source>
</evidence>
<dbReference type="GO" id="GO:0003677">
    <property type="term" value="F:DNA binding"/>
    <property type="evidence" value="ECO:0007669"/>
    <property type="project" value="UniProtKB-KW"/>
</dbReference>
<evidence type="ECO:0000256" key="6">
    <source>
        <dbReference type="ARBA" id="ARBA00023125"/>
    </source>
</evidence>
<dbReference type="InterPro" id="IPR045562">
    <property type="entry name" value="RecG_dom3_C"/>
</dbReference>
<proteinExistence type="predicted"/>
<organism evidence="11">
    <name type="scientific">mine drainage metagenome</name>
    <dbReference type="NCBI Taxonomy" id="410659"/>
    <lineage>
        <taxon>unclassified sequences</taxon>
        <taxon>metagenomes</taxon>
        <taxon>ecological metagenomes</taxon>
    </lineage>
</organism>
<keyword evidence="7" id="KW-0234">DNA repair</keyword>
<dbReference type="InterPro" id="IPR014001">
    <property type="entry name" value="Helicase_ATP-bd"/>
</dbReference>
<evidence type="ECO:0000259" key="9">
    <source>
        <dbReference type="PROSITE" id="PS51192"/>
    </source>
</evidence>
<dbReference type="InterPro" id="IPR001650">
    <property type="entry name" value="Helicase_C-like"/>
</dbReference>
<dbReference type="InterPro" id="IPR047112">
    <property type="entry name" value="RecG/Mfd"/>
</dbReference>
<dbReference type="SMART" id="SM00487">
    <property type="entry name" value="DEXDc"/>
    <property type="match status" value="1"/>
</dbReference>
<keyword evidence="6" id="KW-0238">DNA-binding</keyword>
<dbReference type="Pfam" id="PF17191">
    <property type="entry name" value="RecG_wedge"/>
    <property type="match status" value="1"/>
</dbReference>
<dbReference type="Gene3D" id="2.40.50.140">
    <property type="entry name" value="Nucleic acid-binding proteins"/>
    <property type="match status" value="1"/>
</dbReference>
<dbReference type="AlphaFoldDB" id="A0A1J5RW52"/>
<dbReference type="CDD" id="cd04488">
    <property type="entry name" value="RecG_wedge_OBF"/>
    <property type="match status" value="1"/>
</dbReference>
<dbReference type="GO" id="GO:0005524">
    <property type="term" value="F:ATP binding"/>
    <property type="evidence" value="ECO:0007669"/>
    <property type="project" value="UniProtKB-KW"/>
</dbReference>
<keyword evidence="1" id="KW-0547">Nucleotide-binding</keyword>
<keyword evidence="3 11" id="KW-0378">Hydrolase</keyword>